<feature type="compositionally biased region" description="Polar residues" evidence="1">
    <location>
        <begin position="24"/>
        <end position="45"/>
    </location>
</feature>
<evidence type="ECO:0000313" key="4">
    <source>
        <dbReference type="Proteomes" id="UP001383192"/>
    </source>
</evidence>
<gene>
    <name evidence="3" type="ORF">VNI00_016248</name>
</gene>
<keyword evidence="2" id="KW-1133">Transmembrane helix</keyword>
<dbReference type="AlphaFoldDB" id="A0AAW0BCY9"/>
<protein>
    <submittedName>
        <fullName evidence="3">Uncharacterized protein</fullName>
    </submittedName>
</protein>
<evidence type="ECO:0000256" key="2">
    <source>
        <dbReference type="SAM" id="Phobius"/>
    </source>
</evidence>
<name>A0AAW0BCY9_9AGAR</name>
<feature type="transmembrane region" description="Helical" evidence="2">
    <location>
        <begin position="646"/>
        <end position="665"/>
    </location>
</feature>
<proteinExistence type="predicted"/>
<feature type="compositionally biased region" description="Polar residues" evidence="1">
    <location>
        <begin position="94"/>
        <end position="122"/>
    </location>
</feature>
<dbReference type="EMBL" id="JAYKXP010000122">
    <property type="protein sequence ID" value="KAK7024496.1"/>
    <property type="molecule type" value="Genomic_DNA"/>
</dbReference>
<feature type="region of interest" description="Disordered" evidence="1">
    <location>
        <begin position="75"/>
        <end position="133"/>
    </location>
</feature>
<evidence type="ECO:0000313" key="3">
    <source>
        <dbReference type="EMBL" id="KAK7024496.1"/>
    </source>
</evidence>
<reference evidence="3 4" key="1">
    <citation type="submission" date="2024-01" db="EMBL/GenBank/DDBJ databases">
        <title>A draft genome for a cacao thread blight-causing isolate of Paramarasmius palmivorus.</title>
        <authorList>
            <person name="Baruah I.K."/>
            <person name="Bukari Y."/>
            <person name="Amoako-Attah I."/>
            <person name="Meinhardt L.W."/>
            <person name="Bailey B.A."/>
            <person name="Cohen S.P."/>
        </authorList>
    </citation>
    <scope>NUCLEOTIDE SEQUENCE [LARGE SCALE GENOMIC DNA]</scope>
    <source>
        <strain evidence="3 4">GH-12</strain>
    </source>
</reference>
<evidence type="ECO:0000256" key="1">
    <source>
        <dbReference type="SAM" id="MobiDB-lite"/>
    </source>
</evidence>
<dbReference type="Proteomes" id="UP001383192">
    <property type="component" value="Unassembled WGS sequence"/>
</dbReference>
<sequence length="691" mass="78138">MAPSGISRGKSTPQTRTQDKTIRTRGTSNPNSSAETTKSSTTRRSYAQVAQKMMRTPSMTNAAEIVHRQLHASGYSAEPTTSNSERFPAFPPASSKTTHIQNSDKQPPRSTDPTPHTESTIIEIQDPGVAQRRQKNELALESVTVKREPGTGYVDLDTGIEVHWRERYRPGYGVDICTCKTTNTSAFQNDLPDIDNSPRKPRRVEIVHSLFVVETGEAFAGGIGLSASLSTTGVTAGHIPMETKAQLLSMTSTSASAKTFIVYCKAIAEYSPEYFPRGDIPWKEETQNQSYDDFRRHYGEYYIAGCKYTSSCEILISCQMHDEIDTKQLQAEARAQLWSILMVDGGYQKMNAHTMKSTTLDYALKKKGCSKLELHPDATESIPAILETLLQSAQGEKEIAYLNHYSTLDSTIPRTIERIHIDLFYQMNKIDKDYNIIQSFLKHPASYRSNAERAGIVKAVEAYEQYKKDPARPPVLDQWGILSRIEADFGALVKLRSDWEAAYELMRDMKTVNLDVRFLPPNGASQECRWECGKSMNEILEAKRDARGIQEVTFRSGQKAWLATWSTTTETQSRLNLQNRKQFMEFRTLERKPQQSVIVHSAYSMHPEASRDSGLLYEWHGEPVYVLGWSLWVEGLLRASRPSMIIVLYFQTILAFSWIPGRLLAGCVMRYLFSSALTLFRISFAVLRRKK</sequence>
<comment type="caution">
    <text evidence="3">The sequence shown here is derived from an EMBL/GenBank/DDBJ whole genome shotgun (WGS) entry which is preliminary data.</text>
</comment>
<keyword evidence="2" id="KW-0472">Membrane</keyword>
<keyword evidence="4" id="KW-1185">Reference proteome</keyword>
<feature type="region of interest" description="Disordered" evidence="1">
    <location>
        <begin position="1"/>
        <end position="54"/>
    </location>
</feature>
<keyword evidence="2" id="KW-0812">Transmembrane</keyword>
<accession>A0AAW0BCY9</accession>
<organism evidence="3 4">
    <name type="scientific">Paramarasmius palmivorus</name>
    <dbReference type="NCBI Taxonomy" id="297713"/>
    <lineage>
        <taxon>Eukaryota</taxon>
        <taxon>Fungi</taxon>
        <taxon>Dikarya</taxon>
        <taxon>Basidiomycota</taxon>
        <taxon>Agaricomycotina</taxon>
        <taxon>Agaricomycetes</taxon>
        <taxon>Agaricomycetidae</taxon>
        <taxon>Agaricales</taxon>
        <taxon>Marasmiineae</taxon>
        <taxon>Marasmiaceae</taxon>
        <taxon>Paramarasmius</taxon>
    </lineage>
</organism>